<keyword evidence="2" id="KW-1185">Reference proteome</keyword>
<proteinExistence type="predicted"/>
<evidence type="ECO:0000313" key="1">
    <source>
        <dbReference type="EMBL" id="KAG5590777.1"/>
    </source>
</evidence>
<organism evidence="1 2">
    <name type="scientific">Solanum commersonii</name>
    <name type="common">Commerson's wild potato</name>
    <name type="synonym">Commerson's nightshade</name>
    <dbReference type="NCBI Taxonomy" id="4109"/>
    <lineage>
        <taxon>Eukaryota</taxon>
        <taxon>Viridiplantae</taxon>
        <taxon>Streptophyta</taxon>
        <taxon>Embryophyta</taxon>
        <taxon>Tracheophyta</taxon>
        <taxon>Spermatophyta</taxon>
        <taxon>Magnoliopsida</taxon>
        <taxon>eudicotyledons</taxon>
        <taxon>Gunneridae</taxon>
        <taxon>Pentapetalae</taxon>
        <taxon>asterids</taxon>
        <taxon>lamiids</taxon>
        <taxon>Solanales</taxon>
        <taxon>Solanaceae</taxon>
        <taxon>Solanoideae</taxon>
        <taxon>Solaneae</taxon>
        <taxon>Solanum</taxon>
    </lineage>
</organism>
<sequence length="63" mass="7339">MKGNIALLCWGSFTDVKDILKPKYDPPQGFYDSRVDEIKKLAGDIWKFTKLQLRMELMALIFT</sequence>
<gene>
    <name evidence="1" type="ORF">H5410_041291</name>
</gene>
<protein>
    <submittedName>
        <fullName evidence="1">Uncharacterized protein</fullName>
    </submittedName>
</protein>
<dbReference type="EMBL" id="JACXVP010000008">
    <property type="protein sequence ID" value="KAG5590777.1"/>
    <property type="molecule type" value="Genomic_DNA"/>
</dbReference>
<accession>A0A9J5XRE8</accession>
<name>A0A9J5XRE8_SOLCO</name>
<dbReference type="Proteomes" id="UP000824120">
    <property type="component" value="Chromosome 8"/>
</dbReference>
<reference evidence="1 2" key="1">
    <citation type="submission" date="2020-09" db="EMBL/GenBank/DDBJ databases">
        <title>De no assembly of potato wild relative species, Solanum commersonii.</title>
        <authorList>
            <person name="Cho K."/>
        </authorList>
    </citation>
    <scope>NUCLEOTIDE SEQUENCE [LARGE SCALE GENOMIC DNA]</scope>
    <source>
        <strain evidence="1">LZ3.2</strain>
        <tissue evidence="1">Leaf</tissue>
    </source>
</reference>
<dbReference type="AlphaFoldDB" id="A0A9J5XRE8"/>
<evidence type="ECO:0000313" key="2">
    <source>
        <dbReference type="Proteomes" id="UP000824120"/>
    </source>
</evidence>
<comment type="caution">
    <text evidence="1">The sequence shown here is derived from an EMBL/GenBank/DDBJ whole genome shotgun (WGS) entry which is preliminary data.</text>
</comment>